<feature type="transmembrane region" description="Helical" evidence="6">
    <location>
        <begin position="128"/>
        <end position="154"/>
    </location>
</feature>
<dbReference type="EMBL" id="JAVDQZ010000006">
    <property type="protein sequence ID" value="MDR6427993.1"/>
    <property type="molecule type" value="Genomic_DNA"/>
</dbReference>
<sequence length="478" mass="51023">MKEESLSVKMEDHALEPVPDKDRQGWLALTWSTSGIVVSLVQLFFGALVTFVAGIKIGLIAGVLVTVVGALLGWACGHVAYRSGLSSTVMSRYFGFGRRGSIVSSLIFAFMIIGFLALENALLYKGFIFFFGIGDTITARIVIYGLMALVWILLTAYGFKLVARVSSIALILSLVVLAYIMEVVVSSSPHSVADLLSFGSQFPADTLKAMGAESDMQKFIFAVNVLLGSAGALALFDADLGRYARRSRDIGIAALLGNLSMDVLMLVIGGAIMYAGIPALVDFYMQTAGMTREAAMHASLQSPDSITAAFLVFGGAMGALLMVLAQGKTQVLNNYSASLSLSNLFDALNFRPGRLTFVILANIIGLLMLYGEILALVNSWITILGVLTTAFAGIVVADFFIVRPLLKQGVELEKSVEDVNWAGVITLVIAVIVSHYVLAALIPVEAITTIVICVVVYPALRLTVFRPVRTGLVAPAVI</sequence>
<comment type="similarity">
    <text evidence="2">Belongs to the purine-cytosine permease (2.A.39) family.</text>
</comment>
<dbReference type="GO" id="GO:0015209">
    <property type="term" value="F:cytosine transmembrane transporter activity"/>
    <property type="evidence" value="ECO:0007669"/>
    <property type="project" value="InterPro"/>
</dbReference>
<evidence type="ECO:0000256" key="6">
    <source>
        <dbReference type="SAM" id="Phobius"/>
    </source>
</evidence>
<dbReference type="PANTHER" id="PTHR30569:SF0">
    <property type="entry name" value="CYTOSINE PERMEASE"/>
    <property type="match status" value="1"/>
</dbReference>
<dbReference type="Pfam" id="PF02133">
    <property type="entry name" value="Transp_cyt_pur"/>
    <property type="match status" value="1"/>
</dbReference>
<feature type="transmembrane region" description="Helical" evidence="6">
    <location>
        <begin position="383"/>
        <end position="406"/>
    </location>
</feature>
<dbReference type="InterPro" id="IPR030191">
    <property type="entry name" value="CodB"/>
</dbReference>
<feature type="transmembrane region" description="Helical" evidence="6">
    <location>
        <begin position="250"/>
        <end position="277"/>
    </location>
</feature>
<feature type="transmembrane region" description="Helical" evidence="6">
    <location>
        <begin position="219"/>
        <end position="238"/>
    </location>
</feature>
<feature type="transmembrane region" description="Helical" evidence="6">
    <location>
        <begin position="161"/>
        <end position="181"/>
    </location>
</feature>
<evidence type="ECO:0000256" key="4">
    <source>
        <dbReference type="ARBA" id="ARBA00022989"/>
    </source>
</evidence>
<evidence type="ECO:0000256" key="5">
    <source>
        <dbReference type="ARBA" id="ARBA00023136"/>
    </source>
</evidence>
<organism evidence="7 8">
    <name type="scientific">Variovorax paradoxus</name>
    <dbReference type="NCBI Taxonomy" id="34073"/>
    <lineage>
        <taxon>Bacteria</taxon>
        <taxon>Pseudomonadati</taxon>
        <taxon>Pseudomonadota</taxon>
        <taxon>Betaproteobacteria</taxon>
        <taxon>Burkholderiales</taxon>
        <taxon>Comamonadaceae</taxon>
        <taxon>Variovorax</taxon>
    </lineage>
</organism>
<dbReference type="AlphaFoldDB" id="A0AAE3XYN4"/>
<dbReference type="InterPro" id="IPR001248">
    <property type="entry name" value="Pur-cyt_permease"/>
</dbReference>
<evidence type="ECO:0000313" key="7">
    <source>
        <dbReference type="EMBL" id="MDR6427993.1"/>
    </source>
</evidence>
<dbReference type="PANTHER" id="PTHR30569">
    <property type="entry name" value="CYTOSINE TRANSPORTER CODB"/>
    <property type="match status" value="1"/>
</dbReference>
<feature type="transmembrane region" description="Helical" evidence="6">
    <location>
        <begin position="355"/>
        <end position="377"/>
    </location>
</feature>
<reference evidence="7" key="1">
    <citation type="submission" date="2023-07" db="EMBL/GenBank/DDBJ databases">
        <title>Sorghum-associated microbial communities from plants grown in Nebraska, USA.</title>
        <authorList>
            <person name="Schachtman D."/>
        </authorList>
    </citation>
    <scope>NUCLEOTIDE SEQUENCE</scope>
    <source>
        <strain evidence="7">DS2114</strain>
    </source>
</reference>
<feature type="transmembrane region" description="Helical" evidence="6">
    <location>
        <begin position="418"/>
        <end position="436"/>
    </location>
</feature>
<evidence type="ECO:0000256" key="1">
    <source>
        <dbReference type="ARBA" id="ARBA00004141"/>
    </source>
</evidence>
<feature type="transmembrane region" description="Helical" evidence="6">
    <location>
        <begin position="442"/>
        <end position="460"/>
    </location>
</feature>
<feature type="transmembrane region" description="Helical" evidence="6">
    <location>
        <begin position="26"/>
        <end position="53"/>
    </location>
</feature>
<comment type="caution">
    <text evidence="7">The sequence shown here is derived from an EMBL/GenBank/DDBJ whole genome shotgun (WGS) entry which is preliminary data.</text>
</comment>
<keyword evidence="3 6" id="KW-0812">Transmembrane</keyword>
<dbReference type="RefSeq" id="WP_309928849.1">
    <property type="nucleotide sequence ID" value="NZ_JAVDQZ010000006.1"/>
</dbReference>
<protein>
    <submittedName>
        <fullName evidence="7">Cytosine permease</fullName>
    </submittedName>
</protein>
<evidence type="ECO:0000313" key="8">
    <source>
        <dbReference type="Proteomes" id="UP001184828"/>
    </source>
</evidence>
<keyword evidence="4 6" id="KW-1133">Transmembrane helix</keyword>
<accession>A0AAE3XYN4</accession>
<feature type="transmembrane region" description="Helical" evidence="6">
    <location>
        <begin position="306"/>
        <end position="325"/>
    </location>
</feature>
<proteinExistence type="inferred from homology"/>
<evidence type="ECO:0000256" key="3">
    <source>
        <dbReference type="ARBA" id="ARBA00022692"/>
    </source>
</evidence>
<feature type="transmembrane region" description="Helical" evidence="6">
    <location>
        <begin position="59"/>
        <end position="81"/>
    </location>
</feature>
<evidence type="ECO:0000256" key="2">
    <source>
        <dbReference type="ARBA" id="ARBA00008974"/>
    </source>
</evidence>
<dbReference type="GO" id="GO:0005886">
    <property type="term" value="C:plasma membrane"/>
    <property type="evidence" value="ECO:0007669"/>
    <property type="project" value="TreeGrafter"/>
</dbReference>
<dbReference type="Proteomes" id="UP001184828">
    <property type="component" value="Unassembled WGS sequence"/>
</dbReference>
<keyword evidence="5 6" id="KW-0472">Membrane</keyword>
<comment type="subcellular location">
    <subcellularLocation>
        <location evidence="1">Membrane</location>
        <topology evidence="1">Multi-pass membrane protein</topology>
    </subcellularLocation>
</comment>
<dbReference type="Gene3D" id="1.10.4160.10">
    <property type="entry name" value="Hydantoin permease"/>
    <property type="match status" value="1"/>
</dbReference>
<name>A0AAE3XYN4_VARPD</name>
<feature type="transmembrane region" description="Helical" evidence="6">
    <location>
        <begin position="102"/>
        <end position="122"/>
    </location>
</feature>
<gene>
    <name evidence="7" type="ORF">J2738_004148</name>
</gene>